<dbReference type="EMBL" id="SPUK01000022">
    <property type="protein sequence ID" value="TQV90945.1"/>
    <property type="molecule type" value="Genomic_DNA"/>
</dbReference>
<comment type="caution">
    <text evidence="10">The sequence shown here is derived from an EMBL/GenBank/DDBJ whole genome shotgun (WGS) entry which is preliminary data.</text>
</comment>
<evidence type="ECO:0000259" key="8">
    <source>
        <dbReference type="Pfam" id="PF02225"/>
    </source>
</evidence>
<dbReference type="GO" id="GO:0006508">
    <property type="term" value="P:proteolysis"/>
    <property type="evidence" value="ECO:0007669"/>
    <property type="project" value="UniProtKB-KW"/>
</dbReference>
<dbReference type="SUPFAM" id="SSF53187">
    <property type="entry name" value="Zn-dependent exopeptidases"/>
    <property type="match status" value="1"/>
</dbReference>
<keyword evidence="4 7" id="KW-0479">Metal-binding</keyword>
<organism evidence="10 11">
    <name type="scientific">Cordyceps javanica</name>
    <dbReference type="NCBI Taxonomy" id="43265"/>
    <lineage>
        <taxon>Eukaryota</taxon>
        <taxon>Fungi</taxon>
        <taxon>Dikarya</taxon>
        <taxon>Ascomycota</taxon>
        <taxon>Pezizomycotina</taxon>
        <taxon>Sordariomycetes</taxon>
        <taxon>Hypocreomycetidae</taxon>
        <taxon>Hypocreales</taxon>
        <taxon>Cordycipitaceae</taxon>
        <taxon>Cordyceps</taxon>
    </lineage>
</organism>
<dbReference type="GO" id="GO:0008235">
    <property type="term" value="F:metalloexopeptidase activity"/>
    <property type="evidence" value="ECO:0007669"/>
    <property type="project" value="InterPro"/>
</dbReference>
<evidence type="ECO:0000256" key="2">
    <source>
        <dbReference type="ARBA" id="ARBA00005634"/>
    </source>
</evidence>
<keyword evidence="6 7" id="KW-0862">Zinc</keyword>
<accession>A0A545UNA7</accession>
<dbReference type="InterPro" id="IPR045175">
    <property type="entry name" value="M28_fam"/>
</dbReference>
<evidence type="ECO:0000256" key="4">
    <source>
        <dbReference type="ARBA" id="ARBA00022723"/>
    </source>
</evidence>
<sequence length="490" mass="53283">MKFLKIAVLGALYCAGLLDATDPITPEKAANDIRVQELENVLWNLQKIARDNGGNRAHGLPGFKASRDFVLERVVKRFGARLDTYTQEFNHTYNEVRRIELKGPEGNKVDVYTLQYVSSTPLPGGVTAPLLNTPVDDARGSMCFPDQWDGIDASGKVVLLKRGECAIADKLKLAKQHGALAAVLYHNLPGTPTSATLGAGNVGLLVPVALVHRDVGEGWKTRLSAGEDLKVTLTIDAIFEQRPGWNVISETKQGDPNNVVMLGAHLDSVQAGPGINDDGSGTAALLEIVTSFQKYTGFKNKIRFAWWGAEELGLVGSLYYTSRLSEAEKDKIKFYFNYDMIASPEPKFVVYADNDSHEYGAVPIYEYLKGAGAAPEYAKFGSSSDYVGFLRAGIPSSGIFTGAGAPYDQCYHQLCDNLRNINWNAYEKNAKAAAYVAAQFALNLDGVPKRNTTSSNPQSARGIQNTFRDWTTGIQVAETHASCGGELRSV</sequence>
<proteinExistence type="inferred from homology"/>
<comment type="cofactor">
    <cofactor evidence="1">
        <name>Zn(2+)</name>
        <dbReference type="ChEBI" id="CHEBI:29105"/>
    </cofactor>
</comment>
<dbReference type="EC" id="3.4.-.-" evidence="7"/>
<feature type="domain" description="PA" evidence="8">
    <location>
        <begin position="126"/>
        <end position="217"/>
    </location>
</feature>
<dbReference type="Gene3D" id="3.40.630.10">
    <property type="entry name" value="Zn peptidases"/>
    <property type="match status" value="1"/>
</dbReference>
<dbReference type="OrthoDB" id="10013407at2759"/>
<evidence type="ECO:0000313" key="11">
    <source>
        <dbReference type="Proteomes" id="UP000315783"/>
    </source>
</evidence>
<dbReference type="Pfam" id="PF02225">
    <property type="entry name" value="PA"/>
    <property type="match status" value="1"/>
</dbReference>
<name>A0A545UNA7_9HYPO</name>
<evidence type="ECO:0000259" key="9">
    <source>
        <dbReference type="Pfam" id="PF04389"/>
    </source>
</evidence>
<dbReference type="InterPro" id="IPR003137">
    <property type="entry name" value="PA_domain"/>
</dbReference>
<dbReference type="GO" id="GO:0046872">
    <property type="term" value="F:metal ion binding"/>
    <property type="evidence" value="ECO:0007669"/>
    <property type="project" value="UniProtKB-KW"/>
</dbReference>
<feature type="signal peptide" evidence="7">
    <location>
        <begin position="1"/>
        <end position="20"/>
    </location>
</feature>
<keyword evidence="5 7" id="KW-0378">Hydrolase</keyword>
<comment type="similarity">
    <text evidence="2">Belongs to the peptidase M28 family. M28B subfamily.</text>
</comment>
<keyword evidence="11" id="KW-1185">Reference proteome</keyword>
<dbReference type="PANTHER" id="PTHR12147:SF26">
    <property type="entry name" value="PEPTIDASE M28 DOMAIN-CONTAINING PROTEIN"/>
    <property type="match status" value="1"/>
</dbReference>
<keyword evidence="3 7" id="KW-0645">Protease</keyword>
<evidence type="ECO:0000256" key="3">
    <source>
        <dbReference type="ARBA" id="ARBA00022670"/>
    </source>
</evidence>
<evidence type="ECO:0000256" key="7">
    <source>
        <dbReference type="RuleBase" id="RU361240"/>
    </source>
</evidence>
<feature type="chain" id="PRO_5022259871" description="Peptide hydrolase" evidence="7">
    <location>
        <begin position="21"/>
        <end position="490"/>
    </location>
</feature>
<gene>
    <name evidence="10" type="ORF">IF1G_10466</name>
</gene>
<dbReference type="Pfam" id="PF04389">
    <property type="entry name" value="Peptidase_M28"/>
    <property type="match status" value="1"/>
</dbReference>
<dbReference type="Gene3D" id="3.50.30.30">
    <property type="match status" value="1"/>
</dbReference>
<dbReference type="SUPFAM" id="SSF52025">
    <property type="entry name" value="PA domain"/>
    <property type="match status" value="1"/>
</dbReference>
<dbReference type="Proteomes" id="UP000315783">
    <property type="component" value="Unassembled WGS sequence"/>
</dbReference>
<dbReference type="InterPro" id="IPR046450">
    <property type="entry name" value="PA_dom_sf"/>
</dbReference>
<reference evidence="10 11" key="1">
    <citation type="journal article" date="2019" name="Appl. Microbiol. Biotechnol.">
        <title>Genome sequence of Isaria javanica and comparative genome analysis insights into family S53 peptidase evolution in fungal entomopathogens.</title>
        <authorList>
            <person name="Lin R."/>
            <person name="Zhang X."/>
            <person name="Xin B."/>
            <person name="Zou M."/>
            <person name="Gao Y."/>
            <person name="Qin F."/>
            <person name="Hu Q."/>
            <person name="Xie B."/>
            <person name="Cheng X."/>
        </authorList>
    </citation>
    <scope>NUCLEOTIDE SEQUENCE [LARGE SCALE GENOMIC DNA]</scope>
    <source>
        <strain evidence="10 11">IJ1G</strain>
    </source>
</reference>
<dbReference type="InterPro" id="IPR007484">
    <property type="entry name" value="Peptidase_M28"/>
</dbReference>
<evidence type="ECO:0000256" key="1">
    <source>
        <dbReference type="ARBA" id="ARBA00001947"/>
    </source>
</evidence>
<evidence type="ECO:0000256" key="6">
    <source>
        <dbReference type="ARBA" id="ARBA00022833"/>
    </source>
</evidence>
<evidence type="ECO:0000256" key="5">
    <source>
        <dbReference type="ARBA" id="ARBA00022801"/>
    </source>
</evidence>
<dbReference type="STRING" id="43265.A0A545UNA7"/>
<dbReference type="CDD" id="cd04816">
    <property type="entry name" value="PA_SaNapH_like"/>
    <property type="match status" value="1"/>
</dbReference>
<dbReference type="AlphaFoldDB" id="A0A545UNA7"/>
<evidence type="ECO:0000313" key="10">
    <source>
        <dbReference type="EMBL" id="TQV90945.1"/>
    </source>
</evidence>
<protein>
    <recommendedName>
        <fullName evidence="7">Peptide hydrolase</fullName>
        <ecNumber evidence="7">3.4.-.-</ecNumber>
    </recommendedName>
</protein>
<keyword evidence="7" id="KW-0732">Signal</keyword>
<feature type="domain" description="Peptidase M28" evidence="9">
    <location>
        <begin position="246"/>
        <end position="436"/>
    </location>
</feature>
<dbReference type="PANTHER" id="PTHR12147">
    <property type="entry name" value="METALLOPEPTIDASE M28 FAMILY MEMBER"/>
    <property type="match status" value="1"/>
</dbReference>